<dbReference type="EMBL" id="AHZU02000665">
    <property type="protein sequence ID" value="KFG41722.1"/>
    <property type="molecule type" value="Genomic_DNA"/>
</dbReference>
<dbReference type="AlphaFoldDB" id="A0A086KBF4"/>
<organism evidence="2 3">
    <name type="scientific">Toxoplasma gondii GAB2-2007-GAL-DOM2</name>
    <dbReference type="NCBI Taxonomy" id="1130820"/>
    <lineage>
        <taxon>Eukaryota</taxon>
        <taxon>Sar</taxon>
        <taxon>Alveolata</taxon>
        <taxon>Apicomplexa</taxon>
        <taxon>Conoidasida</taxon>
        <taxon>Coccidia</taxon>
        <taxon>Eucoccidiorida</taxon>
        <taxon>Eimeriorina</taxon>
        <taxon>Sarcocystidae</taxon>
        <taxon>Toxoplasma</taxon>
    </lineage>
</organism>
<evidence type="ECO:0000256" key="1">
    <source>
        <dbReference type="SAM" id="MobiDB-lite"/>
    </source>
</evidence>
<dbReference type="VEuPathDB" id="ToxoDB:TGDOM2_399050"/>
<proteinExistence type="predicted"/>
<evidence type="ECO:0000313" key="2">
    <source>
        <dbReference type="EMBL" id="KFG41722.1"/>
    </source>
</evidence>
<feature type="compositionally biased region" description="Basic residues" evidence="1">
    <location>
        <begin position="268"/>
        <end position="278"/>
    </location>
</feature>
<feature type="compositionally biased region" description="Basic and acidic residues" evidence="1">
    <location>
        <begin position="112"/>
        <end position="121"/>
    </location>
</feature>
<comment type="caution">
    <text evidence="2">The sequence shown here is derived from an EMBL/GenBank/DDBJ whole genome shotgun (WGS) entry which is preliminary data.</text>
</comment>
<feature type="compositionally biased region" description="Polar residues" evidence="1">
    <location>
        <begin position="344"/>
        <end position="364"/>
    </location>
</feature>
<reference evidence="2 3" key="1">
    <citation type="submission" date="2014-02" db="EMBL/GenBank/DDBJ databases">
        <authorList>
            <person name="Sibley D."/>
            <person name="Venepally P."/>
            <person name="Karamycheva S."/>
            <person name="Hadjithomas M."/>
            <person name="Khan A."/>
            <person name="Brunk B."/>
            <person name="Roos D."/>
            <person name="Caler E."/>
            <person name="Lorenzi H."/>
        </authorList>
    </citation>
    <scope>NUCLEOTIDE SEQUENCE [LARGE SCALE GENOMIC DNA]</scope>
    <source>
        <strain evidence="2 3">GAB2-2007-GAL-DOM2</strain>
    </source>
</reference>
<feature type="compositionally biased region" description="Basic and acidic residues" evidence="1">
    <location>
        <begin position="132"/>
        <end position="157"/>
    </location>
</feature>
<feature type="region of interest" description="Disordered" evidence="1">
    <location>
        <begin position="227"/>
        <end position="381"/>
    </location>
</feature>
<evidence type="ECO:0000313" key="3">
    <source>
        <dbReference type="Proteomes" id="UP000028837"/>
    </source>
</evidence>
<feature type="region of interest" description="Disordered" evidence="1">
    <location>
        <begin position="112"/>
        <end position="165"/>
    </location>
</feature>
<sequence>METRGLALLNRGRLQRPPLQKRQAERQRSAQILERTKLPPEEIFSASVNAERKSCNLPRAPLHPRSLGSYQFFSPCFVSCPATREPVDVSIRRARLTECLCDEPFRHSHEALSGKERKTAEEETQVSCESPSEARTRQTRQRDAHKTPEGSQSRKETQPSLDSQTPFGEEKAFLFHGSTTPHWSGQDSEKNCVSYILQRALLRPFGYVIGITIGHSTVCLASEPRLVPPPPSKTPIELTQRGCLGTPQPASQTPSFLLAAGGKEGGRQQRRRLRHARRSSSPSAPSPLPASPLSPGPPHPLPAARHLPSPSTRASLENSRKREQKLLAGGSATGLPDLHCGRENSATTGSSASGRWTYTSSSPAKSGWQPRPGKTNEELRR</sequence>
<feature type="compositionally biased region" description="Low complexity" evidence="1">
    <location>
        <begin position="302"/>
        <end position="311"/>
    </location>
</feature>
<gene>
    <name evidence="2" type="ORF">TGDOM2_399050</name>
</gene>
<name>A0A086KBF4_TOXGO</name>
<dbReference type="Proteomes" id="UP000028837">
    <property type="component" value="Unassembled WGS sequence"/>
</dbReference>
<feature type="region of interest" description="Disordered" evidence="1">
    <location>
        <begin position="1"/>
        <end position="29"/>
    </location>
</feature>
<accession>A0A086KBF4</accession>
<protein>
    <submittedName>
        <fullName evidence="2">Uncharacterized protein</fullName>
    </submittedName>
</protein>
<feature type="compositionally biased region" description="Pro residues" evidence="1">
    <location>
        <begin position="284"/>
        <end position="301"/>
    </location>
</feature>